<evidence type="ECO:0000256" key="5">
    <source>
        <dbReference type="PROSITE-ProRule" id="PRU01240"/>
    </source>
</evidence>
<feature type="region of interest" description="Disordered" evidence="6">
    <location>
        <begin position="27"/>
        <end position="66"/>
    </location>
</feature>
<dbReference type="SUPFAM" id="SSF52743">
    <property type="entry name" value="Subtilisin-like"/>
    <property type="match status" value="1"/>
</dbReference>
<evidence type="ECO:0000259" key="8">
    <source>
        <dbReference type="Pfam" id="PF00082"/>
    </source>
</evidence>
<dbReference type="GO" id="GO:0006508">
    <property type="term" value="P:proteolysis"/>
    <property type="evidence" value="ECO:0007669"/>
    <property type="project" value="UniProtKB-KW"/>
</dbReference>
<dbReference type="RefSeq" id="WP_188960615.1">
    <property type="nucleotide sequence ID" value="NZ_BMOE01000001.1"/>
</dbReference>
<feature type="chain" id="PRO_5036711141" evidence="7">
    <location>
        <begin position="20"/>
        <end position="384"/>
    </location>
</feature>
<dbReference type="Pfam" id="PF00082">
    <property type="entry name" value="Peptidase_S8"/>
    <property type="match status" value="1"/>
</dbReference>
<keyword evidence="10" id="KW-1185">Reference proteome</keyword>
<evidence type="ECO:0000256" key="4">
    <source>
        <dbReference type="ARBA" id="ARBA00022825"/>
    </source>
</evidence>
<feature type="compositionally biased region" description="Pro residues" evidence="6">
    <location>
        <begin position="55"/>
        <end position="66"/>
    </location>
</feature>
<dbReference type="PROSITE" id="PS00138">
    <property type="entry name" value="SUBTILASE_SER"/>
    <property type="match status" value="1"/>
</dbReference>
<evidence type="ECO:0000256" key="3">
    <source>
        <dbReference type="ARBA" id="ARBA00022801"/>
    </source>
</evidence>
<comment type="caution">
    <text evidence="9">The sequence shown here is derived from an EMBL/GenBank/DDBJ whole genome shotgun (WGS) entry which is preliminary data.</text>
</comment>
<evidence type="ECO:0000256" key="2">
    <source>
        <dbReference type="ARBA" id="ARBA00022670"/>
    </source>
</evidence>
<evidence type="ECO:0000256" key="6">
    <source>
        <dbReference type="SAM" id="MobiDB-lite"/>
    </source>
</evidence>
<dbReference type="Gene3D" id="3.40.50.200">
    <property type="entry name" value="Peptidase S8/S53 domain"/>
    <property type="match status" value="1"/>
</dbReference>
<dbReference type="InterPro" id="IPR036852">
    <property type="entry name" value="Peptidase_S8/S53_dom_sf"/>
</dbReference>
<sequence>MIRASLLTLTLLASGGTDAIRVVVPALPPTTTPRPTLPATPTPATPLPTTGTPVRPLPAAPTPRPPGDPYYPQQWNLAQIHIEDAWAVTPGEPVTVAVLDTGYVRSDELGTREVNGYDFVSDPARSGDGDGRDADASGVGPFAFHAETVANLIGAARDGRGAVGVNPDARIVHVRVAGTDGTIAVQDLADAVRWAGGLNVPGTPVNRTPARVLNLSLFVDFIPLTGCDARVRAAIDAVTARGVLVVAGAANDGRDAAGYTPAACPNVLTVTAVDRAGQRPAYANWGARVALAAPGGSDTDPLPLWSAGAPLLRDGTSFAAPQVAGVASLMMGVNPALKPADVTRLLKASAAPFPAGRCEPASALHTCGSGIVNAGAALRLVANR</sequence>
<dbReference type="PANTHER" id="PTHR43806:SF11">
    <property type="entry name" value="CEREVISIN-RELATED"/>
    <property type="match status" value="1"/>
</dbReference>
<evidence type="ECO:0000313" key="9">
    <source>
        <dbReference type="EMBL" id="GGJ64093.1"/>
    </source>
</evidence>
<dbReference type="GO" id="GO:0004252">
    <property type="term" value="F:serine-type endopeptidase activity"/>
    <property type="evidence" value="ECO:0007669"/>
    <property type="project" value="UniProtKB-UniRule"/>
</dbReference>
<reference evidence="9" key="2">
    <citation type="submission" date="2020-09" db="EMBL/GenBank/DDBJ databases">
        <authorList>
            <person name="Sun Q."/>
            <person name="Ohkuma M."/>
        </authorList>
    </citation>
    <scope>NUCLEOTIDE SEQUENCE</scope>
    <source>
        <strain evidence="9">JCM 14371</strain>
    </source>
</reference>
<reference evidence="9" key="1">
    <citation type="journal article" date="2014" name="Int. J. Syst. Evol. Microbiol.">
        <title>Complete genome sequence of Corynebacterium casei LMG S-19264T (=DSM 44701T), isolated from a smear-ripened cheese.</title>
        <authorList>
            <consortium name="US DOE Joint Genome Institute (JGI-PGF)"/>
            <person name="Walter F."/>
            <person name="Albersmeier A."/>
            <person name="Kalinowski J."/>
            <person name="Ruckert C."/>
        </authorList>
    </citation>
    <scope>NUCLEOTIDE SEQUENCE</scope>
    <source>
        <strain evidence="9">JCM 14371</strain>
    </source>
</reference>
<evidence type="ECO:0000256" key="1">
    <source>
        <dbReference type="ARBA" id="ARBA00011073"/>
    </source>
</evidence>
<organism evidence="9 10">
    <name type="scientific">Deinococcus aquiradiocola</name>
    <dbReference type="NCBI Taxonomy" id="393059"/>
    <lineage>
        <taxon>Bacteria</taxon>
        <taxon>Thermotogati</taxon>
        <taxon>Deinococcota</taxon>
        <taxon>Deinococci</taxon>
        <taxon>Deinococcales</taxon>
        <taxon>Deinococcaceae</taxon>
        <taxon>Deinococcus</taxon>
    </lineage>
</organism>
<dbReference type="InterPro" id="IPR050131">
    <property type="entry name" value="Peptidase_S8_subtilisin-like"/>
</dbReference>
<dbReference type="PROSITE" id="PS51892">
    <property type="entry name" value="SUBTILASE"/>
    <property type="match status" value="1"/>
</dbReference>
<dbReference type="Proteomes" id="UP000635726">
    <property type="component" value="Unassembled WGS sequence"/>
</dbReference>
<dbReference type="AlphaFoldDB" id="A0A917UKX1"/>
<feature type="active site" description="Charge relay system" evidence="5">
    <location>
        <position position="317"/>
    </location>
</feature>
<feature type="signal peptide" evidence="7">
    <location>
        <begin position="1"/>
        <end position="19"/>
    </location>
</feature>
<dbReference type="InterPro" id="IPR015500">
    <property type="entry name" value="Peptidase_S8_subtilisin-rel"/>
</dbReference>
<feature type="compositionally biased region" description="Pro residues" evidence="6">
    <location>
        <begin position="27"/>
        <end position="46"/>
    </location>
</feature>
<feature type="active site" description="Charge relay system" evidence="5">
    <location>
        <position position="100"/>
    </location>
</feature>
<keyword evidence="4 5" id="KW-0720">Serine protease</keyword>
<name>A0A917UKX1_9DEIO</name>
<dbReference type="PANTHER" id="PTHR43806">
    <property type="entry name" value="PEPTIDASE S8"/>
    <property type="match status" value="1"/>
</dbReference>
<dbReference type="InterPro" id="IPR000209">
    <property type="entry name" value="Peptidase_S8/S53_dom"/>
</dbReference>
<keyword evidence="7" id="KW-0732">Signal</keyword>
<evidence type="ECO:0000313" key="10">
    <source>
        <dbReference type="Proteomes" id="UP000635726"/>
    </source>
</evidence>
<comment type="similarity">
    <text evidence="1 5">Belongs to the peptidase S8 family.</text>
</comment>
<keyword evidence="2 5" id="KW-0645">Protease</keyword>
<dbReference type="EMBL" id="BMOE01000001">
    <property type="protein sequence ID" value="GGJ64093.1"/>
    <property type="molecule type" value="Genomic_DNA"/>
</dbReference>
<evidence type="ECO:0000256" key="7">
    <source>
        <dbReference type="SAM" id="SignalP"/>
    </source>
</evidence>
<dbReference type="InterPro" id="IPR023828">
    <property type="entry name" value="Peptidase_S8_Ser-AS"/>
</dbReference>
<accession>A0A917UKX1</accession>
<gene>
    <name evidence="9" type="ORF">GCM10008939_04920</name>
</gene>
<protein>
    <submittedName>
        <fullName evidence="9">Serine protease</fullName>
    </submittedName>
</protein>
<dbReference type="PRINTS" id="PR00723">
    <property type="entry name" value="SUBTILISIN"/>
</dbReference>
<feature type="domain" description="Peptidase S8/S53" evidence="8">
    <location>
        <begin position="93"/>
        <end position="368"/>
    </location>
</feature>
<feature type="active site" description="Charge relay system" evidence="5">
    <location>
        <position position="145"/>
    </location>
</feature>
<proteinExistence type="inferred from homology"/>
<keyword evidence="3 5" id="KW-0378">Hydrolase</keyword>